<dbReference type="PANTHER" id="PTHR30006">
    <property type="entry name" value="THIAMINE-BINDING PERIPLASMIC PROTEIN-RELATED"/>
    <property type="match status" value="1"/>
</dbReference>
<dbReference type="PANTHER" id="PTHR30006:SF25">
    <property type="entry name" value="PHOSPHOGLYCERATE TRANSPORT REGULATORY PROTEIN PGTC"/>
    <property type="match status" value="1"/>
</dbReference>
<sequence>MKSHFTRIVAHVFTVGLMASLISCGSTQVTPTVSQSAQSVSASNADPALVEASKKEADGILIYSIMSEKNWQPVIQGFNAKYPWIKVTTADLGAYEVFERYYTEAAGNARTADFISTTAPDGWINFIDKGEVQSYVSSEDAQIPELGKIAQGVYAASTDPMVFIWNKQLVADPPQTMAELISMIEKDPSAMQDKLVSYDADGEGFGYGLNWFYTKAKGADGWKTLEAIGSSQPKILTSGGKMIDSVLSGESSIGYFVSNITVQPRLEAAQQLLGYSFVPDAQVVAVRGMAVTKHAASPNSAKLLLDYILSAEGQMAFSQGGLTAYRPDIAASAPLHLSQVSQAVGGEQNIIFSRPDKALADPQQRSQFLNQWKQALGRNQ</sequence>
<gene>
    <name evidence="2" type="ordered locus">Haur_2265</name>
</gene>
<dbReference type="HOGENOM" id="CLU_026974_12_1_0"/>
<dbReference type="KEGG" id="hau:Haur_2265"/>
<dbReference type="Pfam" id="PF13416">
    <property type="entry name" value="SBP_bac_8"/>
    <property type="match status" value="1"/>
</dbReference>
<dbReference type="BioCyc" id="HAUR316274:GHYA-2293-MONOMER"/>
<evidence type="ECO:0000256" key="1">
    <source>
        <dbReference type="ARBA" id="ARBA00022729"/>
    </source>
</evidence>
<evidence type="ECO:0000313" key="3">
    <source>
        <dbReference type="Proteomes" id="UP000000787"/>
    </source>
</evidence>
<keyword evidence="3" id="KW-1185">Reference proteome</keyword>
<dbReference type="AlphaFoldDB" id="A9AXT9"/>
<dbReference type="GO" id="GO:0030288">
    <property type="term" value="C:outer membrane-bounded periplasmic space"/>
    <property type="evidence" value="ECO:0007669"/>
    <property type="project" value="TreeGrafter"/>
</dbReference>
<organism evidence="2 3">
    <name type="scientific">Herpetosiphon aurantiacus (strain ATCC 23779 / DSM 785 / 114-95)</name>
    <dbReference type="NCBI Taxonomy" id="316274"/>
    <lineage>
        <taxon>Bacteria</taxon>
        <taxon>Bacillati</taxon>
        <taxon>Chloroflexota</taxon>
        <taxon>Chloroflexia</taxon>
        <taxon>Herpetosiphonales</taxon>
        <taxon>Herpetosiphonaceae</taxon>
        <taxon>Herpetosiphon</taxon>
    </lineage>
</organism>
<dbReference type="InParanoid" id="A9AXT9"/>
<dbReference type="PROSITE" id="PS51257">
    <property type="entry name" value="PROKAR_LIPOPROTEIN"/>
    <property type="match status" value="1"/>
</dbReference>
<dbReference type="eggNOG" id="COG1840">
    <property type="taxonomic scope" value="Bacteria"/>
</dbReference>
<protein>
    <submittedName>
        <fullName evidence="2">Extracellular solute-binding protein family 1</fullName>
    </submittedName>
</protein>
<evidence type="ECO:0000313" key="2">
    <source>
        <dbReference type="EMBL" id="ABX04905.1"/>
    </source>
</evidence>
<dbReference type="STRING" id="316274.Haur_2265"/>
<dbReference type="EMBL" id="CP000875">
    <property type="protein sequence ID" value="ABX04905.1"/>
    <property type="molecule type" value="Genomic_DNA"/>
</dbReference>
<keyword evidence="1" id="KW-0732">Signal</keyword>
<reference evidence="2 3" key="1">
    <citation type="journal article" date="2011" name="Stand. Genomic Sci.">
        <title>Complete genome sequence of the filamentous gliding predatory bacterium Herpetosiphon aurantiacus type strain (114-95(T)).</title>
        <authorList>
            <person name="Kiss H."/>
            <person name="Nett M."/>
            <person name="Domin N."/>
            <person name="Martin K."/>
            <person name="Maresca J.A."/>
            <person name="Copeland A."/>
            <person name="Lapidus A."/>
            <person name="Lucas S."/>
            <person name="Berry K.W."/>
            <person name="Glavina Del Rio T."/>
            <person name="Dalin E."/>
            <person name="Tice H."/>
            <person name="Pitluck S."/>
            <person name="Richardson P."/>
            <person name="Bruce D."/>
            <person name="Goodwin L."/>
            <person name="Han C."/>
            <person name="Detter J.C."/>
            <person name="Schmutz J."/>
            <person name="Brettin T."/>
            <person name="Land M."/>
            <person name="Hauser L."/>
            <person name="Kyrpides N.C."/>
            <person name="Ivanova N."/>
            <person name="Goker M."/>
            <person name="Woyke T."/>
            <person name="Klenk H.P."/>
            <person name="Bryant D.A."/>
        </authorList>
    </citation>
    <scope>NUCLEOTIDE SEQUENCE [LARGE SCALE GENOMIC DNA]</scope>
    <source>
        <strain evidence="3">ATCC 23779 / DSM 785 / 114-95</strain>
    </source>
</reference>
<dbReference type="Proteomes" id="UP000000787">
    <property type="component" value="Chromosome"/>
</dbReference>
<accession>A9AXT9</accession>
<proteinExistence type="predicted"/>
<dbReference type="Gene3D" id="3.40.190.10">
    <property type="entry name" value="Periplasmic binding protein-like II"/>
    <property type="match status" value="2"/>
</dbReference>
<name>A9AXT9_HERA2</name>
<dbReference type="InterPro" id="IPR006059">
    <property type="entry name" value="SBP"/>
</dbReference>
<dbReference type="SUPFAM" id="SSF53850">
    <property type="entry name" value="Periplasmic binding protein-like II"/>
    <property type="match status" value="1"/>
</dbReference>